<dbReference type="AlphaFoldDB" id="A0A117NLX7"/>
<feature type="region of interest" description="Disordered" evidence="1">
    <location>
        <begin position="249"/>
        <end position="268"/>
    </location>
</feature>
<feature type="region of interest" description="Disordered" evidence="1">
    <location>
        <begin position="34"/>
        <end position="56"/>
    </location>
</feature>
<reference evidence="2 3" key="1">
    <citation type="submission" date="2015-10" db="EMBL/GenBank/DDBJ databases">
        <title>Genome sequencing of Penicillium freii.</title>
        <authorList>
            <person name="Nguyen H.D."/>
            <person name="Visagie C.M."/>
            <person name="Seifert K.A."/>
        </authorList>
    </citation>
    <scope>NUCLEOTIDE SEQUENCE [LARGE SCALE GENOMIC DNA]</scope>
    <source>
        <strain evidence="2 3">DAOM 242723</strain>
    </source>
</reference>
<protein>
    <recommendedName>
        <fullName evidence="4">Transcription factor domain-containing protein</fullName>
    </recommendedName>
</protein>
<dbReference type="Proteomes" id="UP000055045">
    <property type="component" value="Unassembled WGS sequence"/>
</dbReference>
<evidence type="ECO:0000313" key="2">
    <source>
        <dbReference type="EMBL" id="KUM58415.1"/>
    </source>
</evidence>
<evidence type="ECO:0008006" key="4">
    <source>
        <dbReference type="Google" id="ProtNLM"/>
    </source>
</evidence>
<evidence type="ECO:0000313" key="3">
    <source>
        <dbReference type="Proteomes" id="UP000055045"/>
    </source>
</evidence>
<name>A0A117NLX7_PENFR</name>
<comment type="caution">
    <text evidence="2">The sequence shown here is derived from an EMBL/GenBank/DDBJ whole genome shotgun (WGS) entry which is preliminary data.</text>
</comment>
<dbReference type="STRING" id="48697.A0A117NLX7"/>
<evidence type="ECO:0000256" key="1">
    <source>
        <dbReference type="SAM" id="MobiDB-lite"/>
    </source>
</evidence>
<keyword evidence="3" id="KW-1185">Reference proteome</keyword>
<dbReference type="EMBL" id="LLXE01000285">
    <property type="protein sequence ID" value="KUM58415.1"/>
    <property type="molecule type" value="Genomic_DNA"/>
</dbReference>
<organism evidence="2 3">
    <name type="scientific">Penicillium freii</name>
    <dbReference type="NCBI Taxonomy" id="48697"/>
    <lineage>
        <taxon>Eukaryota</taxon>
        <taxon>Fungi</taxon>
        <taxon>Dikarya</taxon>
        <taxon>Ascomycota</taxon>
        <taxon>Pezizomycotina</taxon>
        <taxon>Eurotiomycetes</taxon>
        <taxon>Eurotiomycetidae</taxon>
        <taxon>Eurotiales</taxon>
        <taxon>Aspergillaceae</taxon>
        <taxon>Penicillium</taxon>
    </lineage>
</organism>
<proteinExistence type="predicted"/>
<gene>
    <name evidence="2" type="ORF">ACN42_g8731</name>
</gene>
<sequence>MQEHMTWESESASVDLSGSLLEYNSMLVSSMLNDTENSHERMQEEMTGASAPTRSVSDLMPPYFSSSPNTFTQPPSDLEIDPIYQQMWLASQASQASQTYSSLRSAPSQSPWRPSDTAWMSLNQQSSHWNSPQRSLSPFSIDQQMINTSIRHLTSANLLQIYHDVLEYSLSCWLSEMTCPYQAGSRNITQIKRERGSSQSNMIYQRTIRLDRVAQSCNLLQLTHAEDQAASKALHLAIMAFATQWAQGSRRHREKYPTRPLGNGEDGISDGITEEFDRVLQRQFWDQAQRALQEVADLESYRVACAELIFGMTQRPWNPGNQPPGQGMQEHGRKFATESVLIKLNDIINKEGAPIYLERAARKMHALKYRCDALEKGLGRQCGGRGKGAHGIEAVSAEDRETVGLLYWMAIMCDTLSSSMNERPVVVLDQDCKYEGQKEAQDVGNFDKSVREGRWNLDLFLPGNLKQTHRTHWPCSCEAAAEDVIKSAPVKVLLFRHISYLQNAIRKSAPQDQIEDIIHMTTLLYEYWNRTHGAFFGELVQNYHAVPQRIQGWFLCISAHWYLACLMLADLLEFIDDNSLGAEGATHIRTTSQLARRMRMHSARGLSHLSRVGTPSTTNNNNLGMPQMSDFHHAVNEGTVLTEPWSIILIRAFTKACMVFLGDADKSLRYSGYTFGYNIYDFERNMEQAEDCMKGLWLLGKKSDMAREITEILSLTLDELRNQTCI</sequence>
<accession>A0A117NLX7</accession>